<dbReference type="InterPro" id="IPR011718">
    <property type="entry name" value="GshA"/>
</dbReference>
<name>A0A1Y0EJL4_9BURK</name>
<protein>
    <submittedName>
        <fullName evidence="1">Glutamate--cysteine ligase</fullName>
    </submittedName>
</protein>
<proteinExistence type="predicted"/>
<dbReference type="GO" id="GO:0016874">
    <property type="term" value="F:ligase activity"/>
    <property type="evidence" value="ECO:0007669"/>
    <property type="project" value="UniProtKB-KW"/>
</dbReference>
<dbReference type="Gene3D" id="3.40.50.11280">
    <property type="entry name" value="Glutamate-cysteine ligase, N-terminal domain"/>
    <property type="match status" value="1"/>
</dbReference>
<keyword evidence="2" id="KW-1185">Reference proteome</keyword>
<sequence length="415" mass="45889">MVPHLLTALQGPISELEQRILESTPAIERWFRLEWMEHTPAVYSAVAIRNAGYKLAPTQVDLFPSGWNRLSDAMVPLAAQAAQAAVEKFCPDARNLLIVPHNGAQRDADYLLSLSRLRQIFSQAGLHVRLGSIDPDVSKTLSLKLPSGEQLALEPAVRSQGRLQLKHFDPCAILLNSDLYDGVPGILEDLNDQYMLPPLQASWATRLRSRDLVHYEEISKRFGKMLGIDPWLIHPIEEAVGLVDLSTEDGVARVRASVDSVLARIRRKCKEYGIGERPFVTVKLDNGGDEAGVMTLRDASELPGPSAVQPHLARLIVQEGLQTSERVGQAVAEPVIYTIDRYVVGAYYRCNTRLTEFDSLDAADTTFAALPFARVDVAEAAQEPNRFYMHGVIARLAMLATSYELEAAELDADGR</sequence>
<dbReference type="KEGG" id="cser:CCO03_01640"/>
<dbReference type="AlphaFoldDB" id="A0A1Y0EJL4"/>
<dbReference type="EMBL" id="CP021455">
    <property type="protein sequence ID" value="ARU03559.1"/>
    <property type="molecule type" value="Genomic_DNA"/>
</dbReference>
<evidence type="ECO:0000313" key="1">
    <source>
        <dbReference type="EMBL" id="ARU03559.1"/>
    </source>
</evidence>
<dbReference type="OrthoDB" id="5644489at2"/>
<dbReference type="RefSeq" id="WP_087276385.1">
    <property type="nucleotide sequence ID" value="NZ_CP021455.1"/>
</dbReference>
<gene>
    <name evidence="1" type="ORF">CCO03_01640</name>
</gene>
<dbReference type="NCBIfam" id="TIGR02049">
    <property type="entry name" value="gshA_ferroox"/>
    <property type="match status" value="1"/>
</dbReference>
<accession>A0A1Y0EJL4</accession>
<evidence type="ECO:0000313" key="2">
    <source>
        <dbReference type="Proteomes" id="UP000196138"/>
    </source>
</evidence>
<reference evidence="1 2" key="1">
    <citation type="submission" date="2017-05" db="EMBL/GenBank/DDBJ databases">
        <authorList>
            <person name="Song R."/>
            <person name="Chenine A.L."/>
            <person name="Ruprecht R.M."/>
        </authorList>
    </citation>
    <scope>NUCLEOTIDE SEQUENCE [LARGE SCALE GENOMIC DNA]</scope>
    <source>
        <strain evidence="1 2">DSM 26136</strain>
    </source>
</reference>
<dbReference type="InterPro" id="IPR042520">
    <property type="entry name" value="GshA_N"/>
</dbReference>
<keyword evidence="1" id="KW-0436">Ligase</keyword>
<organism evidence="1 2">
    <name type="scientific">Comamonas serinivorans</name>
    <dbReference type="NCBI Taxonomy" id="1082851"/>
    <lineage>
        <taxon>Bacteria</taxon>
        <taxon>Pseudomonadati</taxon>
        <taxon>Pseudomonadota</taxon>
        <taxon>Betaproteobacteria</taxon>
        <taxon>Burkholderiales</taxon>
        <taxon>Comamonadaceae</taxon>
        <taxon>Comamonas</taxon>
    </lineage>
</organism>
<dbReference type="Pfam" id="PF08886">
    <property type="entry name" value="GshA"/>
    <property type="match status" value="1"/>
</dbReference>
<dbReference type="Proteomes" id="UP000196138">
    <property type="component" value="Chromosome"/>
</dbReference>